<proteinExistence type="inferred from homology"/>
<feature type="transmembrane region" description="Helical" evidence="2">
    <location>
        <begin position="252"/>
        <end position="271"/>
    </location>
</feature>
<feature type="transmembrane region" description="Helical" evidence="2">
    <location>
        <begin position="145"/>
        <end position="162"/>
    </location>
</feature>
<dbReference type="InterPro" id="IPR037185">
    <property type="entry name" value="EmrE-like"/>
</dbReference>
<keyword evidence="5" id="KW-1185">Reference proteome</keyword>
<dbReference type="AlphaFoldDB" id="A0A556C3Z8"/>
<comment type="caution">
    <text evidence="4">The sequence shown here is derived from an EMBL/GenBank/DDBJ whole genome shotgun (WGS) entry which is preliminary data.</text>
</comment>
<feature type="transmembrane region" description="Helical" evidence="2">
    <location>
        <begin position="191"/>
        <end position="213"/>
    </location>
</feature>
<feature type="transmembrane region" description="Helical" evidence="2">
    <location>
        <begin position="283"/>
        <end position="305"/>
    </location>
</feature>
<dbReference type="PANTHER" id="PTHR22911">
    <property type="entry name" value="ACYL-MALONYL CONDENSING ENZYME-RELATED"/>
    <property type="match status" value="1"/>
</dbReference>
<keyword evidence="2" id="KW-1133">Transmembrane helix</keyword>
<organism evidence="4 5">
    <name type="scientific">Brevibacterium aurantiacum</name>
    <dbReference type="NCBI Taxonomy" id="273384"/>
    <lineage>
        <taxon>Bacteria</taxon>
        <taxon>Bacillati</taxon>
        <taxon>Actinomycetota</taxon>
        <taxon>Actinomycetes</taxon>
        <taxon>Micrococcales</taxon>
        <taxon>Brevibacteriaceae</taxon>
        <taxon>Brevibacterium</taxon>
    </lineage>
</organism>
<protein>
    <submittedName>
        <fullName evidence="4">EamA family transporter</fullName>
    </submittedName>
</protein>
<evidence type="ECO:0000313" key="5">
    <source>
        <dbReference type="Proteomes" id="UP000316406"/>
    </source>
</evidence>
<dbReference type="GO" id="GO:0005886">
    <property type="term" value="C:plasma membrane"/>
    <property type="evidence" value="ECO:0007669"/>
    <property type="project" value="TreeGrafter"/>
</dbReference>
<feature type="transmembrane region" description="Helical" evidence="2">
    <location>
        <begin position="225"/>
        <end position="246"/>
    </location>
</feature>
<dbReference type="PANTHER" id="PTHR22911:SF37">
    <property type="entry name" value="THREONINE_HOMOSERINE EXPORTER RHTA"/>
    <property type="match status" value="1"/>
</dbReference>
<dbReference type="InterPro" id="IPR000620">
    <property type="entry name" value="EamA_dom"/>
</dbReference>
<evidence type="ECO:0000256" key="2">
    <source>
        <dbReference type="SAM" id="Phobius"/>
    </source>
</evidence>
<name>A0A556C3Z8_BREAU</name>
<evidence type="ECO:0000259" key="3">
    <source>
        <dbReference type="Pfam" id="PF00892"/>
    </source>
</evidence>
<keyword evidence="2" id="KW-0812">Transmembrane</keyword>
<feature type="transmembrane region" description="Helical" evidence="2">
    <location>
        <begin position="169"/>
        <end position="185"/>
    </location>
</feature>
<feature type="domain" description="EamA" evidence="3">
    <location>
        <begin position="61"/>
        <end position="163"/>
    </location>
</feature>
<feature type="transmembrane region" description="Helical" evidence="2">
    <location>
        <begin position="59"/>
        <end position="83"/>
    </location>
</feature>
<gene>
    <name evidence="4" type="ORF">FO013_20810</name>
</gene>
<sequence length="340" mass="35185">MHHGLALADGVPCDSVVARRRPVVTGRSEVIARMDDPDDAGRVVPFIPSPRPIKPARPFAAIVVVVVSCFAIQGSAAVATTLFDDMSPISVAAWRQLIGAVTLALIFRPYLRGRSRGRWVLIVLLGITMAVMNTSYYFAVERLPLGIAAALFYLGPFIVAVASLRRPQLLVWPVLALIGVIAITRPDQGAVESVVGLLLALFAAASLAGYTLLSHRLGQYAQAGLGDLSLAVCVSAVILLPALVVGNSPPSGSHGGTLILLGAIGVALPFACDYKALRWGGSALVGTLFALDPVAGAVLGLIALGQVLTKSAIFGLIAICLAGAGLAIGTAMVGRGHETY</sequence>
<feature type="transmembrane region" description="Helical" evidence="2">
    <location>
        <begin position="311"/>
        <end position="334"/>
    </location>
</feature>
<dbReference type="Pfam" id="PF00892">
    <property type="entry name" value="EamA"/>
    <property type="match status" value="2"/>
</dbReference>
<feature type="transmembrane region" description="Helical" evidence="2">
    <location>
        <begin position="89"/>
        <end position="107"/>
    </location>
</feature>
<dbReference type="GO" id="GO:0015565">
    <property type="term" value="F:threonine efflux transmembrane transporter activity"/>
    <property type="evidence" value="ECO:0007669"/>
    <property type="project" value="TreeGrafter"/>
</dbReference>
<dbReference type="Proteomes" id="UP000316406">
    <property type="component" value="Unassembled WGS sequence"/>
</dbReference>
<evidence type="ECO:0000313" key="4">
    <source>
        <dbReference type="EMBL" id="TSI12120.1"/>
    </source>
</evidence>
<feature type="transmembrane region" description="Helical" evidence="2">
    <location>
        <begin position="119"/>
        <end position="139"/>
    </location>
</feature>
<dbReference type="OrthoDB" id="9815120at2"/>
<keyword evidence="2" id="KW-0472">Membrane</keyword>
<accession>A0A556C3Z8</accession>
<evidence type="ECO:0000256" key="1">
    <source>
        <dbReference type="ARBA" id="ARBA00007362"/>
    </source>
</evidence>
<dbReference type="EMBL" id="VLTK01000021">
    <property type="protein sequence ID" value="TSI12120.1"/>
    <property type="molecule type" value="Genomic_DNA"/>
</dbReference>
<comment type="similarity">
    <text evidence="1">Belongs to the EamA transporter family.</text>
</comment>
<feature type="domain" description="EamA" evidence="3">
    <location>
        <begin position="196"/>
        <end position="322"/>
    </location>
</feature>
<reference evidence="4 5" key="1">
    <citation type="submission" date="2019-07" db="EMBL/GenBank/DDBJ databases">
        <title>Draft genome sequence of Brevibacterium aurantiacum XU54 isolated from Xinjiang China.</title>
        <authorList>
            <person name="Xu X."/>
        </authorList>
    </citation>
    <scope>NUCLEOTIDE SEQUENCE [LARGE SCALE GENOMIC DNA]</scope>
    <source>
        <strain evidence="4 5">XU54</strain>
    </source>
</reference>
<dbReference type="SUPFAM" id="SSF103481">
    <property type="entry name" value="Multidrug resistance efflux transporter EmrE"/>
    <property type="match status" value="2"/>
</dbReference>